<organism evidence="10">
    <name type="scientific">Allothyrus sp. LamingtonNP-QMS95173</name>
    <dbReference type="NCBI Taxonomy" id="1442165"/>
    <lineage>
        <taxon>Eukaryota</taxon>
        <taxon>Metazoa</taxon>
        <taxon>Ecdysozoa</taxon>
        <taxon>Arthropoda</taxon>
        <taxon>Chelicerata</taxon>
        <taxon>Arachnida</taxon>
        <taxon>Acari</taxon>
        <taxon>Parasitiformes</taxon>
        <taxon>Holothyrida</taxon>
        <taxon>Holothyroidea</taxon>
        <taxon>Allothyridae</taxon>
        <taxon>Allothyrus</taxon>
    </lineage>
</organism>
<keyword evidence="4 9" id="KW-0813">Transport</keyword>
<geneLocation type="mitochondrion" evidence="10"/>
<keyword evidence="9 10" id="KW-0496">Mitochondrion</keyword>
<evidence type="ECO:0000256" key="4">
    <source>
        <dbReference type="ARBA" id="ARBA00022448"/>
    </source>
</evidence>
<comment type="similarity">
    <text evidence="2 9">Belongs to the complex I subunit 3 family.</text>
</comment>
<keyword evidence="9" id="KW-1278">Translocase</keyword>
<evidence type="ECO:0000256" key="3">
    <source>
        <dbReference type="ARBA" id="ARBA00021007"/>
    </source>
</evidence>
<proteinExistence type="inferred from homology"/>
<dbReference type="EC" id="7.1.1.2" evidence="9"/>
<dbReference type="GO" id="GO:0031966">
    <property type="term" value="C:mitochondrial membrane"/>
    <property type="evidence" value="ECO:0007669"/>
    <property type="project" value="UniProtKB-SubCell"/>
</dbReference>
<evidence type="ECO:0000256" key="5">
    <source>
        <dbReference type="ARBA" id="ARBA00022692"/>
    </source>
</evidence>
<comment type="subcellular location">
    <subcellularLocation>
        <location evidence="1">Membrane</location>
    </subcellularLocation>
    <subcellularLocation>
        <location evidence="9">Mitochondrion membrane</location>
        <topology evidence="9">Multi-pass membrane protein</topology>
    </subcellularLocation>
</comment>
<dbReference type="EMBL" id="KC769586">
    <property type="protein sequence ID" value="AHF21593.1"/>
    <property type="molecule type" value="Genomic_DNA"/>
</dbReference>
<evidence type="ECO:0000256" key="2">
    <source>
        <dbReference type="ARBA" id="ARBA00008472"/>
    </source>
</evidence>
<evidence type="ECO:0000256" key="1">
    <source>
        <dbReference type="ARBA" id="ARBA00004370"/>
    </source>
</evidence>
<dbReference type="InterPro" id="IPR000440">
    <property type="entry name" value="NADH_UbQ/plastoQ_OxRdtase_su3"/>
</dbReference>
<sequence>MILLMISLILSFMIMMISIFLSKKTYYDKEKLSPFECGFDPFSMTRIPFSLHFFMIAIIFLIFDIEIIILLPIPIINNFMNNNFFIMTLFIILVILLGLIFEWSQGALNWIN</sequence>
<evidence type="ECO:0000256" key="7">
    <source>
        <dbReference type="ARBA" id="ARBA00023136"/>
    </source>
</evidence>
<feature type="transmembrane region" description="Helical" evidence="9">
    <location>
        <begin position="49"/>
        <end position="71"/>
    </location>
</feature>
<keyword evidence="5 9" id="KW-0812">Transmembrane</keyword>
<dbReference type="PANTHER" id="PTHR11058">
    <property type="entry name" value="NADH-UBIQUINONE OXIDOREDUCTASE CHAIN 3"/>
    <property type="match status" value="1"/>
</dbReference>
<dbReference type="AlphaFoldDB" id="W0FDA5"/>
<dbReference type="InterPro" id="IPR038430">
    <property type="entry name" value="NDAH_ubi_oxred_su3_sf"/>
</dbReference>
<reference evidence="10" key="1">
    <citation type="journal article" date="2014" name="Ticks Tick Borne Dis.">
        <title>Molecular phylogeny of soft ticks (Ixodida: Argasidae) inferred from mitochondrial genome and nuclear rRNA sequences.</title>
        <authorList>
            <person name="Burger T.D."/>
            <person name="Shao R."/>
            <person name="Labruna M.B."/>
            <person name="Barker S.C."/>
        </authorList>
    </citation>
    <scope>NUCLEOTIDE SEQUENCE</scope>
</reference>
<evidence type="ECO:0000256" key="8">
    <source>
        <dbReference type="ARBA" id="ARBA00049551"/>
    </source>
</evidence>
<comment type="function">
    <text evidence="9">Core subunit of the mitochondrial membrane respiratory chain NADH dehydrogenase (Complex I) which catalyzes electron transfer from NADH through the respiratory chain, using ubiquinone as an electron acceptor. Essential for the catalytic activity of complex I.</text>
</comment>
<evidence type="ECO:0000256" key="9">
    <source>
        <dbReference type="RuleBase" id="RU003640"/>
    </source>
</evidence>
<keyword evidence="9" id="KW-0520">NAD</keyword>
<keyword evidence="7 9" id="KW-0472">Membrane</keyword>
<dbReference type="Pfam" id="PF00507">
    <property type="entry name" value="Oxidored_q4"/>
    <property type="match status" value="1"/>
</dbReference>
<protein>
    <recommendedName>
        <fullName evidence="3 9">NADH-ubiquinone oxidoreductase chain 3</fullName>
        <ecNumber evidence="9">7.1.1.2</ecNumber>
    </recommendedName>
</protein>
<dbReference type="PANTHER" id="PTHR11058:SF9">
    <property type="entry name" value="NADH-UBIQUINONE OXIDOREDUCTASE CHAIN 3"/>
    <property type="match status" value="1"/>
</dbReference>
<keyword evidence="9" id="KW-0679">Respiratory chain</keyword>
<feature type="transmembrane region" description="Helical" evidence="9">
    <location>
        <begin position="83"/>
        <end position="101"/>
    </location>
</feature>
<comment type="catalytic activity">
    <reaction evidence="8 9">
        <text>a ubiquinone + NADH + 5 H(+)(in) = a ubiquinol + NAD(+) + 4 H(+)(out)</text>
        <dbReference type="Rhea" id="RHEA:29091"/>
        <dbReference type="Rhea" id="RHEA-COMP:9565"/>
        <dbReference type="Rhea" id="RHEA-COMP:9566"/>
        <dbReference type="ChEBI" id="CHEBI:15378"/>
        <dbReference type="ChEBI" id="CHEBI:16389"/>
        <dbReference type="ChEBI" id="CHEBI:17976"/>
        <dbReference type="ChEBI" id="CHEBI:57540"/>
        <dbReference type="ChEBI" id="CHEBI:57945"/>
        <dbReference type="EC" id="7.1.1.2"/>
    </reaction>
</comment>
<name>W0FDA5_9ACAR</name>
<keyword evidence="9" id="KW-0830">Ubiquinone</keyword>
<dbReference type="GO" id="GO:0030964">
    <property type="term" value="C:NADH dehydrogenase complex"/>
    <property type="evidence" value="ECO:0007669"/>
    <property type="project" value="TreeGrafter"/>
</dbReference>
<dbReference type="Gene3D" id="1.20.58.1610">
    <property type="entry name" value="NADH:ubiquinone/plastoquinone oxidoreductase, chain 3"/>
    <property type="match status" value="1"/>
</dbReference>
<keyword evidence="6 9" id="KW-1133">Transmembrane helix</keyword>
<accession>W0FDA5</accession>
<dbReference type="GO" id="GO:0008137">
    <property type="term" value="F:NADH dehydrogenase (ubiquinone) activity"/>
    <property type="evidence" value="ECO:0007669"/>
    <property type="project" value="UniProtKB-UniRule"/>
</dbReference>
<keyword evidence="9" id="KW-0249">Electron transport</keyword>
<evidence type="ECO:0000313" key="10">
    <source>
        <dbReference type="EMBL" id="AHF21593.1"/>
    </source>
</evidence>
<evidence type="ECO:0000256" key="6">
    <source>
        <dbReference type="ARBA" id="ARBA00022989"/>
    </source>
</evidence>
<gene>
    <name evidence="10" type="primary">NAD3</name>
</gene>